<evidence type="ECO:0000259" key="2">
    <source>
        <dbReference type="Pfam" id="PF13860"/>
    </source>
</evidence>
<gene>
    <name evidence="3" type="ORF">METZ01_LOCUS177375</name>
</gene>
<dbReference type="Gene3D" id="2.60.40.4070">
    <property type="match status" value="1"/>
</dbReference>
<dbReference type="InterPro" id="IPR042095">
    <property type="entry name" value="SUMF_sf"/>
</dbReference>
<dbReference type="InterPro" id="IPR005532">
    <property type="entry name" value="SUMF_dom"/>
</dbReference>
<dbReference type="Pfam" id="PF03781">
    <property type="entry name" value="FGE-sulfatase"/>
    <property type="match status" value="1"/>
</dbReference>
<dbReference type="Gene3D" id="3.90.1580.10">
    <property type="entry name" value="paralog of FGE (formylglycine-generating enzyme)"/>
    <property type="match status" value="1"/>
</dbReference>
<dbReference type="PANTHER" id="PTHR23150">
    <property type="entry name" value="SULFATASE MODIFYING FACTOR 1, 2"/>
    <property type="match status" value="1"/>
</dbReference>
<feature type="non-terminal residue" evidence="3">
    <location>
        <position position="417"/>
    </location>
</feature>
<reference evidence="3" key="1">
    <citation type="submission" date="2018-05" db="EMBL/GenBank/DDBJ databases">
        <authorList>
            <person name="Lanie J.A."/>
            <person name="Ng W.-L."/>
            <person name="Kazmierczak K.M."/>
            <person name="Andrzejewski T.M."/>
            <person name="Davidsen T.M."/>
            <person name="Wayne K.J."/>
            <person name="Tettelin H."/>
            <person name="Glass J.I."/>
            <person name="Rusch D."/>
            <person name="Podicherti R."/>
            <person name="Tsui H.-C.T."/>
            <person name="Winkler M.E."/>
        </authorList>
    </citation>
    <scope>NUCLEOTIDE SEQUENCE</scope>
</reference>
<accession>A0A382CFS6</accession>
<sequence>MIFKFESTLLGVFLLITTSFCQTYPGTLINISGGTFTMGNNNPPQMFDDQDPEHLVTIDDFIMGETEVSNAYYVIFLNDMNSLGNLIVEEGIPGDWSSDSTEIANGQAWSIVADSTLIGEWSGQVIIKLSNIAGGGQDHHNRCWIEWDSTSNVYSVVPGYENWPASWVNWYGAMMYADYYGVSLPTEAEWEYAARAGQQLEYPTNDGSLSYSQANYGSFGPASNPNYLPYLSPVGELFQPNPFGLFNMTGNVSEWCLDWYDSDFYQISIDSNYCCNPINDNVPDGIGVKVLRGGNYTYPGSFAMSSHRFDTPPFVTTDHMGFRVVIRAQLDTKKEILLPESFAIHQNYPNPFNPVTTLRYDLPENGHVNITIYDMLGRQVKTLINQTQDAGYRSVIWDATNDYGKPVSAGIYLYQIQ</sequence>
<name>A0A382CFS6_9ZZZZ</name>
<dbReference type="GO" id="GO:0120147">
    <property type="term" value="F:formylglycine-generating oxidase activity"/>
    <property type="evidence" value="ECO:0007669"/>
    <property type="project" value="TreeGrafter"/>
</dbReference>
<evidence type="ECO:0000259" key="1">
    <source>
        <dbReference type="Pfam" id="PF03781"/>
    </source>
</evidence>
<dbReference type="NCBIfam" id="TIGR04183">
    <property type="entry name" value="Por_Secre_tail"/>
    <property type="match status" value="1"/>
</dbReference>
<feature type="domain" description="FlgD/Vpr Ig-like" evidence="2">
    <location>
        <begin position="357"/>
        <end position="416"/>
    </location>
</feature>
<evidence type="ECO:0008006" key="4">
    <source>
        <dbReference type="Google" id="ProtNLM"/>
    </source>
</evidence>
<evidence type="ECO:0000313" key="3">
    <source>
        <dbReference type="EMBL" id="SVB24521.1"/>
    </source>
</evidence>
<dbReference type="SUPFAM" id="SSF56436">
    <property type="entry name" value="C-type lectin-like"/>
    <property type="match status" value="1"/>
</dbReference>
<dbReference type="PANTHER" id="PTHR23150:SF19">
    <property type="entry name" value="FORMYLGLYCINE-GENERATING ENZYME"/>
    <property type="match status" value="1"/>
</dbReference>
<dbReference type="InterPro" id="IPR016187">
    <property type="entry name" value="CTDL_fold"/>
</dbReference>
<dbReference type="InterPro" id="IPR026444">
    <property type="entry name" value="Secre_tail"/>
</dbReference>
<dbReference type="EMBL" id="UINC01034141">
    <property type="protein sequence ID" value="SVB24521.1"/>
    <property type="molecule type" value="Genomic_DNA"/>
</dbReference>
<dbReference type="AlphaFoldDB" id="A0A382CFS6"/>
<dbReference type="Pfam" id="PF13860">
    <property type="entry name" value="FlgD_ig"/>
    <property type="match status" value="1"/>
</dbReference>
<proteinExistence type="predicted"/>
<protein>
    <recommendedName>
        <fullName evidence="4">Sulfatase-modifying factor enzyme domain-containing protein</fullName>
    </recommendedName>
</protein>
<dbReference type="InterPro" id="IPR051043">
    <property type="entry name" value="Sulfatase_Mod_Factor_Kinase"/>
</dbReference>
<dbReference type="InterPro" id="IPR025965">
    <property type="entry name" value="FlgD/Vpr_Ig-like"/>
</dbReference>
<organism evidence="3">
    <name type="scientific">marine metagenome</name>
    <dbReference type="NCBI Taxonomy" id="408172"/>
    <lineage>
        <taxon>unclassified sequences</taxon>
        <taxon>metagenomes</taxon>
        <taxon>ecological metagenomes</taxon>
    </lineage>
</organism>
<feature type="domain" description="Sulfatase-modifying factor enzyme-like" evidence="1">
    <location>
        <begin position="28"/>
        <end position="325"/>
    </location>
</feature>